<protein>
    <submittedName>
        <fullName evidence="1">Uncharacterized protein</fullName>
    </submittedName>
</protein>
<proteinExistence type="predicted"/>
<name>G0U7U1_TRYVY</name>
<gene>
    <name evidence="1" type="ORF">TVY486_1009940</name>
</gene>
<dbReference type="VEuPathDB" id="TriTrypDB:TvY486_1009940"/>
<accession>G0U7U1</accession>
<dbReference type="EMBL" id="HE573026">
    <property type="protein sequence ID" value="CCC51949.1"/>
    <property type="molecule type" value="Genomic_DNA"/>
</dbReference>
<evidence type="ECO:0000313" key="1">
    <source>
        <dbReference type="EMBL" id="CCC51949.1"/>
    </source>
</evidence>
<organism evidence="1">
    <name type="scientific">Trypanosoma vivax (strain Y486)</name>
    <dbReference type="NCBI Taxonomy" id="1055687"/>
    <lineage>
        <taxon>Eukaryota</taxon>
        <taxon>Discoba</taxon>
        <taxon>Euglenozoa</taxon>
        <taxon>Kinetoplastea</taxon>
        <taxon>Metakinetoplastina</taxon>
        <taxon>Trypanosomatida</taxon>
        <taxon>Trypanosomatidae</taxon>
        <taxon>Trypanosoma</taxon>
        <taxon>Duttonella</taxon>
    </lineage>
</organism>
<dbReference type="AlphaFoldDB" id="G0U7U1"/>
<reference evidence="1" key="1">
    <citation type="journal article" date="2012" name="Proc. Natl. Acad. Sci. U.S.A.">
        <title>Antigenic diversity is generated by distinct evolutionary mechanisms in African trypanosome species.</title>
        <authorList>
            <person name="Jackson A.P."/>
            <person name="Berry A."/>
            <person name="Aslett M."/>
            <person name="Allison H.C."/>
            <person name="Burton P."/>
            <person name="Vavrova-Anderson J."/>
            <person name="Brown R."/>
            <person name="Browne H."/>
            <person name="Corton N."/>
            <person name="Hauser H."/>
            <person name="Gamble J."/>
            <person name="Gilderthorp R."/>
            <person name="Marcello L."/>
            <person name="McQuillan J."/>
            <person name="Otto T.D."/>
            <person name="Quail M.A."/>
            <person name="Sanders M.J."/>
            <person name="van Tonder A."/>
            <person name="Ginger M.L."/>
            <person name="Field M.C."/>
            <person name="Barry J.D."/>
            <person name="Hertz-Fowler C."/>
            <person name="Berriman M."/>
        </authorList>
    </citation>
    <scope>NUCLEOTIDE SEQUENCE</scope>
    <source>
        <strain evidence="1">Y486</strain>
    </source>
</reference>
<sequence>MLCVLKRTASAGSNMVRILSDPHSGTFCVRYLTSQSSASFHKEAEIADCWCIIHHSAVLMTTVCEGVCAEGRHRHVTCVMLTEVRYAVQEAKGVGRRKRQRNSVLRSSSLCT</sequence>